<dbReference type="InterPro" id="IPR043519">
    <property type="entry name" value="NT_sf"/>
</dbReference>
<dbReference type="Proteomes" id="UP000062973">
    <property type="component" value="Chromosome"/>
</dbReference>
<feature type="domain" description="RelA/SpoT" evidence="1">
    <location>
        <begin position="56"/>
        <end position="179"/>
    </location>
</feature>
<dbReference type="InterPro" id="IPR007685">
    <property type="entry name" value="RelA_SpoT"/>
</dbReference>
<dbReference type="SMART" id="SM00954">
    <property type="entry name" value="RelA_SpoT"/>
    <property type="match status" value="1"/>
</dbReference>
<dbReference type="InterPro" id="IPR052366">
    <property type="entry name" value="GTP_Pyrophosphokinase"/>
</dbReference>
<dbReference type="SUPFAM" id="SSF81301">
    <property type="entry name" value="Nucleotidyltransferase"/>
    <property type="match status" value="1"/>
</dbReference>
<dbReference type="eggNOG" id="COG2357">
    <property type="taxonomic scope" value="Bacteria"/>
</dbReference>
<dbReference type="OrthoDB" id="9789634at2"/>
<organism evidence="2 3">
    <name type="scientific">Amycolatopsis methanolica 239</name>
    <dbReference type="NCBI Taxonomy" id="1068978"/>
    <lineage>
        <taxon>Bacteria</taxon>
        <taxon>Bacillati</taxon>
        <taxon>Actinomycetota</taxon>
        <taxon>Actinomycetes</taxon>
        <taxon>Pseudonocardiales</taxon>
        <taxon>Pseudonocardiaceae</taxon>
        <taxon>Amycolatopsis</taxon>
        <taxon>Amycolatopsis methanolica group</taxon>
    </lineage>
</organism>
<dbReference type="Pfam" id="PF04607">
    <property type="entry name" value="RelA_SpoT"/>
    <property type="match status" value="1"/>
</dbReference>
<dbReference type="Gene3D" id="1.10.287.860">
    <property type="entry name" value="Nucleotidyltransferase"/>
    <property type="match status" value="1"/>
</dbReference>
<dbReference type="PANTHER" id="PTHR47837:SF2">
    <property type="entry name" value="GTP PYROPHOSPHOKINASE YWAC"/>
    <property type="match status" value="1"/>
</dbReference>
<evidence type="ECO:0000259" key="1">
    <source>
        <dbReference type="SMART" id="SM00954"/>
    </source>
</evidence>
<dbReference type="STRING" id="1068978.AMETH_6927"/>
<dbReference type="PANTHER" id="PTHR47837">
    <property type="entry name" value="GTP PYROPHOSPHOKINASE YJBM"/>
    <property type="match status" value="1"/>
</dbReference>
<dbReference type="KEGG" id="amq:AMETH_6927"/>
<dbReference type="CDD" id="cd05399">
    <property type="entry name" value="NT_Rel-Spo_like"/>
    <property type="match status" value="1"/>
</dbReference>
<accession>A0A076N016</accession>
<evidence type="ECO:0000313" key="3">
    <source>
        <dbReference type="Proteomes" id="UP000062973"/>
    </source>
</evidence>
<dbReference type="EMBL" id="CP009110">
    <property type="protein sequence ID" value="AIJ27019.1"/>
    <property type="molecule type" value="Genomic_DNA"/>
</dbReference>
<dbReference type="Gene3D" id="3.30.460.10">
    <property type="entry name" value="Beta Polymerase, domain 2"/>
    <property type="match status" value="1"/>
</dbReference>
<dbReference type="AlphaFoldDB" id="A0A076N016"/>
<gene>
    <name evidence="2" type="ORF">AMETH_6927</name>
</gene>
<dbReference type="RefSeq" id="WP_017985795.1">
    <property type="nucleotide sequence ID" value="NZ_AQUL01000001.1"/>
</dbReference>
<dbReference type="HOGENOM" id="CLU_077095_1_1_11"/>
<name>A0A076N016_AMYME</name>
<proteinExistence type="predicted"/>
<keyword evidence="3" id="KW-1185">Reference proteome</keyword>
<protein>
    <submittedName>
        <fullName evidence="2">RelA/SpoT domain-containing protein</fullName>
    </submittedName>
</protein>
<reference evidence="2 3" key="1">
    <citation type="submission" date="2014-07" db="EMBL/GenBank/DDBJ databases">
        <title>Whole Genome Sequence of the Amycolatopsis methanolica 239.</title>
        <authorList>
            <person name="Tang B."/>
        </authorList>
    </citation>
    <scope>NUCLEOTIDE SEQUENCE [LARGE SCALE GENOMIC DNA]</scope>
    <source>
        <strain evidence="2 3">239</strain>
    </source>
</reference>
<dbReference type="PATRIC" id="fig|1068978.7.peg.7441"/>
<sequence length="213" mass="24051">MTVLDEVGHSAALLRALQRELMVYKFGIDELMTKLRILSEEFDFANQHDPIEHLASRVKAPEAILDKLARKGLEPSIEAIREHIEDVAGIRVVCPFVPDVYLVADMLGRQDDVEVVRTKDYIAEPKPNGYRSLHLIVRIPVFLSDRVERVKVEIQMRTVGMDFWAAVEHKLFYKYAGTAPADFADELRAAAETAADLDARMTALHRRLQGGPS</sequence>
<dbReference type="GO" id="GO:0015969">
    <property type="term" value="P:guanosine tetraphosphate metabolic process"/>
    <property type="evidence" value="ECO:0007669"/>
    <property type="project" value="InterPro"/>
</dbReference>
<evidence type="ECO:0000313" key="2">
    <source>
        <dbReference type="EMBL" id="AIJ27019.1"/>
    </source>
</evidence>